<gene>
    <name evidence="2" type="ORF">METZ01_LOCUS365791</name>
</gene>
<proteinExistence type="predicted"/>
<evidence type="ECO:0000313" key="2">
    <source>
        <dbReference type="EMBL" id="SVD12937.1"/>
    </source>
</evidence>
<keyword evidence="1" id="KW-1133">Transmembrane helix</keyword>
<protein>
    <submittedName>
        <fullName evidence="2">Uncharacterized protein</fullName>
    </submittedName>
</protein>
<reference evidence="2" key="1">
    <citation type="submission" date="2018-05" db="EMBL/GenBank/DDBJ databases">
        <authorList>
            <person name="Lanie J.A."/>
            <person name="Ng W.-L."/>
            <person name="Kazmierczak K.M."/>
            <person name="Andrzejewski T.M."/>
            <person name="Davidsen T.M."/>
            <person name="Wayne K.J."/>
            <person name="Tettelin H."/>
            <person name="Glass J.I."/>
            <person name="Rusch D."/>
            <person name="Podicherti R."/>
            <person name="Tsui H.-C.T."/>
            <person name="Winkler M.E."/>
        </authorList>
    </citation>
    <scope>NUCLEOTIDE SEQUENCE</scope>
</reference>
<evidence type="ECO:0000256" key="1">
    <source>
        <dbReference type="SAM" id="Phobius"/>
    </source>
</evidence>
<keyword evidence="1" id="KW-0812">Transmembrane</keyword>
<name>A0A382SUP6_9ZZZZ</name>
<accession>A0A382SUP6</accession>
<sequence length="296" mass="34941">MKKKTRNIILIIIGIIVLLFLFRLFYRNFDFEKDKQTFIALISKAGSGKVINALDEMRELESLTNPIINFRYQSWKEEMYARFVSKNEIIENTSDNKIINDISNIYREYWRTELLKENPKSRIDTALYINLTNYILSNDLTTLSKDSLSKNIKNDSELKRIIEAQGFKTDFKFRNGFQELFIWDKEIIRDYKVILPKDTINSKVVFIEKYHLTGYDYYASCGKSQVGGWAIKESATLYCSKGYDLSSEKFNISYLKHESLHFIDLNDYPNLSSADLEYRAKVIELMYCTEKSIYRQ</sequence>
<feature type="transmembrane region" description="Helical" evidence="1">
    <location>
        <begin position="7"/>
        <end position="26"/>
    </location>
</feature>
<organism evidence="2">
    <name type="scientific">marine metagenome</name>
    <dbReference type="NCBI Taxonomy" id="408172"/>
    <lineage>
        <taxon>unclassified sequences</taxon>
        <taxon>metagenomes</taxon>
        <taxon>ecological metagenomes</taxon>
    </lineage>
</organism>
<keyword evidence="1" id="KW-0472">Membrane</keyword>
<feature type="non-terminal residue" evidence="2">
    <location>
        <position position="296"/>
    </location>
</feature>
<dbReference type="AlphaFoldDB" id="A0A382SUP6"/>
<dbReference type="EMBL" id="UINC01131314">
    <property type="protein sequence ID" value="SVD12937.1"/>
    <property type="molecule type" value="Genomic_DNA"/>
</dbReference>